<feature type="domain" description="Gelsolin-like" evidence="5">
    <location>
        <begin position="1290"/>
        <end position="1337"/>
    </location>
</feature>
<keyword evidence="3" id="KW-0175">Coiled coil</keyword>
<dbReference type="SMART" id="SM00364">
    <property type="entry name" value="LRR_BAC"/>
    <property type="match status" value="6"/>
</dbReference>
<accession>A0AAV2TCR3</accession>
<feature type="compositionally biased region" description="Basic and acidic residues" evidence="4">
    <location>
        <begin position="764"/>
        <end position="775"/>
    </location>
</feature>
<reference evidence="6" key="1">
    <citation type="submission" date="2024-06" db="EMBL/GenBank/DDBJ databases">
        <authorList>
            <person name="Liu X."/>
            <person name="Lenzi L."/>
            <person name="Haldenby T S."/>
            <person name="Uol C."/>
        </authorList>
    </citation>
    <scope>NUCLEOTIDE SEQUENCE</scope>
</reference>
<dbReference type="Gene3D" id="3.40.20.10">
    <property type="entry name" value="Severin"/>
    <property type="match status" value="6"/>
</dbReference>
<dbReference type="GO" id="GO:0015629">
    <property type="term" value="C:actin cytoskeleton"/>
    <property type="evidence" value="ECO:0007669"/>
    <property type="project" value="TreeGrafter"/>
</dbReference>
<dbReference type="EMBL" id="CAXLJL010000156">
    <property type="protein sequence ID" value="CAL5133252.1"/>
    <property type="molecule type" value="Genomic_DNA"/>
</dbReference>
<dbReference type="GO" id="GO:0008154">
    <property type="term" value="P:actin polymerization or depolymerization"/>
    <property type="evidence" value="ECO:0007669"/>
    <property type="project" value="TreeGrafter"/>
</dbReference>
<dbReference type="InterPro" id="IPR003591">
    <property type="entry name" value="Leu-rich_rpt_typical-subtyp"/>
</dbReference>
<protein>
    <recommendedName>
        <fullName evidence="5">Gelsolin-like domain-containing protein</fullName>
    </recommendedName>
</protein>
<dbReference type="Gene3D" id="3.80.10.10">
    <property type="entry name" value="Ribonuclease Inhibitor"/>
    <property type="match status" value="3"/>
</dbReference>
<evidence type="ECO:0000256" key="4">
    <source>
        <dbReference type="SAM" id="MobiDB-lite"/>
    </source>
</evidence>
<dbReference type="InterPro" id="IPR001611">
    <property type="entry name" value="Leu-rich_rpt"/>
</dbReference>
<dbReference type="GO" id="GO:0005737">
    <property type="term" value="C:cytoplasm"/>
    <property type="evidence" value="ECO:0007669"/>
    <property type="project" value="TreeGrafter"/>
</dbReference>
<dbReference type="InterPro" id="IPR032675">
    <property type="entry name" value="LRR_dom_sf"/>
</dbReference>
<dbReference type="GO" id="GO:0051014">
    <property type="term" value="P:actin filament severing"/>
    <property type="evidence" value="ECO:0007669"/>
    <property type="project" value="TreeGrafter"/>
</dbReference>
<dbReference type="SUPFAM" id="SSF52058">
    <property type="entry name" value="L domain-like"/>
    <property type="match status" value="1"/>
</dbReference>
<evidence type="ECO:0000256" key="3">
    <source>
        <dbReference type="SAM" id="Coils"/>
    </source>
</evidence>
<dbReference type="Pfam" id="PF00626">
    <property type="entry name" value="Gelsolin"/>
    <property type="match status" value="4"/>
</dbReference>
<evidence type="ECO:0000256" key="1">
    <source>
        <dbReference type="ARBA" id="ARBA00022614"/>
    </source>
</evidence>
<dbReference type="SUPFAM" id="SSF55753">
    <property type="entry name" value="Actin depolymerizing proteins"/>
    <property type="match status" value="6"/>
</dbReference>
<feature type="region of interest" description="Disordered" evidence="4">
    <location>
        <begin position="1052"/>
        <end position="1074"/>
    </location>
</feature>
<feature type="compositionally biased region" description="Pro residues" evidence="4">
    <location>
        <begin position="786"/>
        <end position="798"/>
    </location>
</feature>
<dbReference type="PANTHER" id="PTHR11977">
    <property type="entry name" value="VILLIN"/>
    <property type="match status" value="1"/>
</dbReference>
<keyword evidence="1" id="KW-0433">Leucine-rich repeat</keyword>
<feature type="domain" description="Gelsolin-like" evidence="5">
    <location>
        <begin position="674"/>
        <end position="740"/>
    </location>
</feature>
<dbReference type="SMART" id="SM00369">
    <property type="entry name" value="LRR_TYP"/>
    <property type="match status" value="10"/>
</dbReference>
<dbReference type="PROSITE" id="PS51450">
    <property type="entry name" value="LRR"/>
    <property type="match status" value="3"/>
</dbReference>
<sequence length="1381" mass="158118">MAKAVVQYLRGLDVSGLRFGPDPSSGVTTERQARHHSGSAEGAPSIWLSTDVIASMCRLQWLKMRDDGLTENHIPRELSKLPRLESLSLSRNQLTRLSSIKNWPSVLPALRSLNCRKNNLTDRDAIPSDIFECPNLQVLDFSCNHLSIVPPGIEKTKGLLVLNLSQNQITVIPPDLFVQCTDLMLLDLSDNQLESLPAQLRRCSSLQQLILSRNPLRSAHLRSLAALKQLEVLHLASTERKVENIPSEMDKLERLAELDLCDNLLTRIPEPVLSLRALRKLNLAHNEINDVCQITDNWPKLEYLNLSYNRLAQLPSGITRLTSLRKLYVNNNVLTFTGIPAGIGKLKSLEIFDASYNKLENIPESLCRCGRLKRLHLNSNQLLTLPDAIHYLRETLEVFEVDNNPQLRFPPKPPELQKGAGLAYYNIDFSLDAQLRQICGKPPESAETTYHAKDTATRLRRLRRRRGEEVGDGSKCVLEGMQRIAREKEALLKKREQEAEEETKMITAKRWQDQLNRPHLDYSTIFDEETGTVEGIEMWELDEFYPKRVDDEVAQGRVFDGDCYIILHTKMENDQLDWVIYYWIGSKTTMDKQSCAAIHAVNLRNFLGAQGRTFREEQGEESEDFLALFGKKFMVLEGSHGETGFYHVEEEPVMVKLYRLFGNEKRLLIVSMPLSPMSLDPKYCYLVDGQSQLYLWLGAQSRLMVRTKGRLLAERICVRERRGGATIRLEPQGRESNAFWAVMLGKWTPPPLCTVVSTTEPQDSDNKAKQEEAKKAQAKASETVPDYPPPPEVTPPSGVPKDFIPVDWKPPQPILYDVRMGKGFLELPQVEIPFHNLTKKLLDPKHVYLLDSGGELFVWMGEKSTRFLRFAGCKLAQELSDLMPRGSFGGAEAQLASIMSSNDQAAIDAWTSFTRPPPQICCHGAECQIFRVQFSDWEEAMAVDYTRTMESVSRRGADLQVILERDKMKADLRALLAPRERPLGWDEALNLMNDWNDELVEPIGPDLIQNSALQQFIMIDGKWIPVEPEWFGQFFNQDSYIVIARYWDFDDEPPPDDQEGGKDSEQEEPPNEERTKTVVYFWQGREATDVQWLTFNFSVRNDMEVRLSQNPNEDGAPLKVEFKRVRQQQEDLVFLAHFQRQIIIHRGHYCDRLKADRMGVTQMYYVRANGNAISTRSIEVVPSAIQLNSCFTYIVKAPWDSGDSSKSPHVWIWLGKKARPDDKALTESIAHRIFDPMKGELEIIYEGTEPELFWKCIGGKKKYDESADYLEFGRLFRLSNDQGFFCASEKCSDFCQDDLADDDVMMLDTGDQIYLWWGRRTSDVEQKLSLQAAKLYQKHLCNVQRDRPRALKLTCKAVEPHMFKRCFHGWGPFREPKDWSG</sequence>
<dbReference type="GO" id="GO:0005634">
    <property type="term" value="C:nucleus"/>
    <property type="evidence" value="ECO:0007669"/>
    <property type="project" value="TreeGrafter"/>
</dbReference>
<name>A0AAV2TCR3_CALDB</name>
<evidence type="ECO:0000313" key="6">
    <source>
        <dbReference type="EMBL" id="CAL5133252.1"/>
    </source>
</evidence>
<feature type="region of interest" description="Disordered" evidence="4">
    <location>
        <begin position="756"/>
        <end position="799"/>
    </location>
</feature>
<dbReference type="GO" id="GO:0030239">
    <property type="term" value="P:myofibril assembly"/>
    <property type="evidence" value="ECO:0007669"/>
    <property type="project" value="TreeGrafter"/>
</dbReference>
<feature type="coiled-coil region" evidence="3">
    <location>
        <begin position="478"/>
        <end position="505"/>
    </location>
</feature>
<dbReference type="GO" id="GO:0005546">
    <property type="term" value="F:phosphatidylinositol-4,5-bisphosphate binding"/>
    <property type="evidence" value="ECO:0007669"/>
    <property type="project" value="TreeGrafter"/>
</dbReference>
<gene>
    <name evidence="6" type="ORF">CDAUBV1_LOCUS6520</name>
</gene>
<dbReference type="InterPro" id="IPR007123">
    <property type="entry name" value="Gelsolin-like_dom"/>
</dbReference>
<dbReference type="PRINTS" id="PR00597">
    <property type="entry name" value="GELSOLIN"/>
</dbReference>
<feature type="domain" description="Gelsolin-like" evidence="5">
    <location>
        <begin position="832"/>
        <end position="880"/>
    </location>
</feature>
<comment type="caution">
    <text evidence="6">The sequence shown here is derived from an EMBL/GenBank/DDBJ whole genome shotgun (WGS) entry which is preliminary data.</text>
</comment>
<evidence type="ECO:0000256" key="2">
    <source>
        <dbReference type="ARBA" id="ARBA00022737"/>
    </source>
</evidence>
<dbReference type="Pfam" id="PF13855">
    <property type="entry name" value="LRR_8"/>
    <property type="match status" value="2"/>
</dbReference>
<dbReference type="InterPro" id="IPR007122">
    <property type="entry name" value="Villin/Gelsolin"/>
</dbReference>
<dbReference type="CDD" id="cd11291">
    <property type="entry name" value="gelsolin_S6_like"/>
    <property type="match status" value="1"/>
</dbReference>
<dbReference type="Pfam" id="PF00560">
    <property type="entry name" value="LRR_1"/>
    <property type="match status" value="1"/>
</dbReference>
<dbReference type="InterPro" id="IPR029006">
    <property type="entry name" value="ADF-H/Gelsolin-like_dom_sf"/>
</dbReference>
<dbReference type="PANTHER" id="PTHR11977:SF51">
    <property type="entry name" value="PROTEIN FLIGHTLESS-1 HOMOLOG"/>
    <property type="match status" value="1"/>
</dbReference>
<feature type="domain" description="Gelsolin-like" evidence="5">
    <location>
        <begin position="552"/>
        <end position="626"/>
    </location>
</feature>
<dbReference type="GO" id="GO:0051015">
    <property type="term" value="F:actin filament binding"/>
    <property type="evidence" value="ECO:0007669"/>
    <property type="project" value="InterPro"/>
</dbReference>
<evidence type="ECO:0000313" key="7">
    <source>
        <dbReference type="Proteomes" id="UP001497525"/>
    </source>
</evidence>
<dbReference type="GO" id="GO:0051016">
    <property type="term" value="P:barbed-end actin filament capping"/>
    <property type="evidence" value="ECO:0007669"/>
    <property type="project" value="TreeGrafter"/>
</dbReference>
<organism evidence="6 7">
    <name type="scientific">Calicophoron daubneyi</name>
    <name type="common">Rumen fluke</name>
    <name type="synonym">Paramphistomum daubneyi</name>
    <dbReference type="NCBI Taxonomy" id="300641"/>
    <lineage>
        <taxon>Eukaryota</taxon>
        <taxon>Metazoa</taxon>
        <taxon>Spiralia</taxon>
        <taxon>Lophotrochozoa</taxon>
        <taxon>Platyhelminthes</taxon>
        <taxon>Trematoda</taxon>
        <taxon>Digenea</taxon>
        <taxon>Plagiorchiida</taxon>
        <taxon>Pronocephalata</taxon>
        <taxon>Paramphistomoidea</taxon>
        <taxon>Paramphistomidae</taxon>
        <taxon>Calicophoron</taxon>
    </lineage>
</organism>
<dbReference type="SMART" id="SM00262">
    <property type="entry name" value="GEL"/>
    <property type="match status" value="5"/>
</dbReference>
<dbReference type="Proteomes" id="UP001497525">
    <property type="component" value="Unassembled WGS sequence"/>
</dbReference>
<feature type="region of interest" description="Disordered" evidence="4">
    <location>
        <begin position="20"/>
        <end position="42"/>
    </location>
</feature>
<keyword evidence="2" id="KW-0677">Repeat</keyword>
<proteinExistence type="predicted"/>
<evidence type="ECO:0000259" key="5">
    <source>
        <dbReference type="Pfam" id="PF00626"/>
    </source>
</evidence>